<dbReference type="GeneID" id="4387703"/>
<dbReference type="OMA" id="ANIAFSW"/>
<protein>
    <submittedName>
        <fullName evidence="2">Uncharacterized protein</fullName>
    </submittedName>
</protein>
<accession>Q2HHG5</accession>
<dbReference type="InParanoid" id="Q2HHG5"/>
<feature type="compositionally biased region" description="Low complexity" evidence="1">
    <location>
        <begin position="104"/>
        <end position="126"/>
    </location>
</feature>
<dbReference type="OrthoDB" id="4586360at2759"/>
<evidence type="ECO:0000313" key="2">
    <source>
        <dbReference type="EMBL" id="EAQ92104.1"/>
    </source>
</evidence>
<dbReference type="EMBL" id="CH408029">
    <property type="protein sequence ID" value="EAQ92104.1"/>
    <property type="molecule type" value="Genomic_DNA"/>
</dbReference>
<evidence type="ECO:0000313" key="3">
    <source>
        <dbReference type="Proteomes" id="UP000001056"/>
    </source>
</evidence>
<proteinExistence type="predicted"/>
<name>Q2HHG5_CHAGB</name>
<gene>
    <name evidence="2" type="ORF">CHGG_00339</name>
</gene>
<feature type="region of interest" description="Disordered" evidence="1">
    <location>
        <begin position="48"/>
        <end position="140"/>
    </location>
</feature>
<feature type="compositionally biased region" description="Pro residues" evidence="1">
    <location>
        <begin position="127"/>
        <end position="137"/>
    </location>
</feature>
<dbReference type="RefSeq" id="XP_001219560.1">
    <property type="nucleotide sequence ID" value="XM_001219559.1"/>
</dbReference>
<keyword evidence="3" id="KW-1185">Reference proteome</keyword>
<dbReference type="HOGENOM" id="CLU_918843_0_0_1"/>
<feature type="region of interest" description="Disordered" evidence="1">
    <location>
        <begin position="240"/>
        <end position="279"/>
    </location>
</feature>
<organism evidence="2 3">
    <name type="scientific">Chaetomium globosum (strain ATCC 6205 / CBS 148.51 / DSM 1962 / NBRC 6347 / NRRL 1970)</name>
    <name type="common">Soil fungus</name>
    <dbReference type="NCBI Taxonomy" id="306901"/>
    <lineage>
        <taxon>Eukaryota</taxon>
        <taxon>Fungi</taxon>
        <taxon>Dikarya</taxon>
        <taxon>Ascomycota</taxon>
        <taxon>Pezizomycotina</taxon>
        <taxon>Sordariomycetes</taxon>
        <taxon>Sordariomycetidae</taxon>
        <taxon>Sordariales</taxon>
        <taxon>Chaetomiaceae</taxon>
        <taxon>Chaetomium</taxon>
    </lineage>
</organism>
<feature type="compositionally biased region" description="Gly residues" evidence="1">
    <location>
        <begin position="93"/>
        <end position="103"/>
    </location>
</feature>
<dbReference type="AlphaFoldDB" id="Q2HHG5"/>
<dbReference type="VEuPathDB" id="FungiDB:CHGG_00339"/>
<dbReference type="Proteomes" id="UP000001056">
    <property type="component" value="Unassembled WGS sequence"/>
</dbReference>
<sequence length="279" mass="29196">MVGLYDDPFAYDGPDFTGYLGHDQFASGSSPEDFHVHSATEPHFPSAVHGSLKGHHQPYHLSPTDPLGPSLDHGLPPTHLPRSAPTSYPIPPGGNGTTGGGGLTLDTMGLSWNSNNNTTTNPNNNPNKPPSQPPPPSALNLNLSTINPTDAQQLHTLLTTVQAELQRTARERDEARMGLSTARNELYAARQVERRLRVERDEARSQAEFLGAERPKLKQAEARLRRERNEARMALMALKGKGGAGGGGGGGKGGKRGGGGGGAAAGVGGLGGGWDGWGG</sequence>
<reference evidence="3" key="1">
    <citation type="journal article" date="2015" name="Genome Announc.">
        <title>Draft genome sequence of the cellulolytic fungus Chaetomium globosum.</title>
        <authorList>
            <person name="Cuomo C.A."/>
            <person name="Untereiner W.A."/>
            <person name="Ma L.-J."/>
            <person name="Grabherr M."/>
            <person name="Birren B.W."/>
        </authorList>
    </citation>
    <scope>NUCLEOTIDE SEQUENCE [LARGE SCALE GENOMIC DNA]</scope>
    <source>
        <strain evidence="3">ATCC 6205 / CBS 148.51 / DSM 1962 / NBRC 6347 / NRRL 1970</strain>
    </source>
</reference>
<dbReference type="eggNOG" id="ENOG502T370">
    <property type="taxonomic scope" value="Eukaryota"/>
</dbReference>
<evidence type="ECO:0000256" key="1">
    <source>
        <dbReference type="SAM" id="MobiDB-lite"/>
    </source>
</evidence>